<protein>
    <submittedName>
        <fullName evidence="1">Uncharacterized protein</fullName>
    </submittedName>
</protein>
<dbReference type="Proteomes" id="UP000663870">
    <property type="component" value="Unassembled WGS sequence"/>
</dbReference>
<evidence type="ECO:0000313" key="4">
    <source>
        <dbReference type="Proteomes" id="UP000663870"/>
    </source>
</evidence>
<evidence type="ECO:0000313" key="3">
    <source>
        <dbReference type="Proteomes" id="UP000663854"/>
    </source>
</evidence>
<dbReference type="EMBL" id="CAJNOL010000044">
    <property type="protein sequence ID" value="CAF0782709.1"/>
    <property type="molecule type" value="Genomic_DNA"/>
</dbReference>
<sequence>MSKRQMKNKNEQRFIDTCIRRLEKNRRQSVDNNDRPHEWYDFYSRTDEVLVPSKWISRLDEANAVNNHFQYLREKIEQDFPKEPTKIDHEALYYSSALHKMRQNAFHKRLNEHQIRWQPIMLIGELASSLPKPTTDPIEIEKRLYMSLLNKK</sequence>
<accession>A0A813MS75</accession>
<gene>
    <name evidence="2" type="ORF">JXQ802_LOCUS3311</name>
    <name evidence="1" type="ORF">PYM288_LOCUS419</name>
</gene>
<dbReference type="AlphaFoldDB" id="A0A813MS75"/>
<dbReference type="EMBL" id="CAJNOH010000001">
    <property type="protein sequence ID" value="CAF0723526.1"/>
    <property type="molecule type" value="Genomic_DNA"/>
</dbReference>
<reference evidence="1" key="1">
    <citation type="submission" date="2021-02" db="EMBL/GenBank/DDBJ databases">
        <authorList>
            <person name="Nowell W R."/>
        </authorList>
    </citation>
    <scope>NUCLEOTIDE SEQUENCE</scope>
</reference>
<evidence type="ECO:0000313" key="2">
    <source>
        <dbReference type="EMBL" id="CAF0782709.1"/>
    </source>
</evidence>
<comment type="caution">
    <text evidence="1">The sequence shown here is derived from an EMBL/GenBank/DDBJ whole genome shotgun (WGS) entry which is preliminary data.</text>
</comment>
<proteinExistence type="predicted"/>
<organism evidence="1 3">
    <name type="scientific">Rotaria sordida</name>
    <dbReference type="NCBI Taxonomy" id="392033"/>
    <lineage>
        <taxon>Eukaryota</taxon>
        <taxon>Metazoa</taxon>
        <taxon>Spiralia</taxon>
        <taxon>Gnathifera</taxon>
        <taxon>Rotifera</taxon>
        <taxon>Eurotatoria</taxon>
        <taxon>Bdelloidea</taxon>
        <taxon>Philodinida</taxon>
        <taxon>Philodinidae</taxon>
        <taxon>Rotaria</taxon>
    </lineage>
</organism>
<name>A0A813MS75_9BILA</name>
<dbReference type="Proteomes" id="UP000663854">
    <property type="component" value="Unassembled WGS sequence"/>
</dbReference>
<keyword evidence="4" id="KW-1185">Reference proteome</keyword>
<evidence type="ECO:0000313" key="1">
    <source>
        <dbReference type="EMBL" id="CAF0723526.1"/>
    </source>
</evidence>